<gene>
    <name evidence="1" type="ORF">CGI_10025216</name>
</gene>
<evidence type="ECO:0000313" key="1">
    <source>
        <dbReference type="EMBL" id="EKC32124.1"/>
    </source>
</evidence>
<protein>
    <submittedName>
        <fullName evidence="1">Uncharacterized protein</fullName>
    </submittedName>
</protein>
<name>K1QM46_MAGGI</name>
<accession>K1QM46</accession>
<proteinExistence type="predicted"/>
<dbReference type="EMBL" id="JH818105">
    <property type="protein sequence ID" value="EKC32124.1"/>
    <property type="molecule type" value="Genomic_DNA"/>
</dbReference>
<sequence>MSAPCRELCAETTSLHATGVRNMKEALFLVVLSLFVTKASLKPTRELEIWESPCGSSNVSLNLDLFLTPTQLPNEDNSQMLRSCVVVFREARAAIRDAKDIFKKDILLSKEEALQFKDANGSAVGLNFNVLPRTDNVVSDINSDYSFVSAAILYIEDIKIRGKSTQIYSHMILLKINCFHSLCDGLHVYDQRVDMILQGVQPLIDLNIVSLDCPQQSVFFRCIKHPWLLSSISQCPSKV</sequence>
<dbReference type="HOGENOM" id="CLU_1162139_0_0_1"/>
<dbReference type="AlphaFoldDB" id="K1QM46"/>
<organism evidence="1">
    <name type="scientific">Magallana gigas</name>
    <name type="common">Pacific oyster</name>
    <name type="synonym">Crassostrea gigas</name>
    <dbReference type="NCBI Taxonomy" id="29159"/>
    <lineage>
        <taxon>Eukaryota</taxon>
        <taxon>Metazoa</taxon>
        <taxon>Spiralia</taxon>
        <taxon>Lophotrochozoa</taxon>
        <taxon>Mollusca</taxon>
        <taxon>Bivalvia</taxon>
        <taxon>Autobranchia</taxon>
        <taxon>Pteriomorphia</taxon>
        <taxon>Ostreida</taxon>
        <taxon>Ostreoidea</taxon>
        <taxon>Ostreidae</taxon>
        <taxon>Magallana</taxon>
    </lineage>
</organism>
<reference evidence="1" key="1">
    <citation type="journal article" date="2012" name="Nature">
        <title>The oyster genome reveals stress adaptation and complexity of shell formation.</title>
        <authorList>
            <person name="Zhang G."/>
            <person name="Fang X."/>
            <person name="Guo X."/>
            <person name="Li L."/>
            <person name="Luo R."/>
            <person name="Xu F."/>
            <person name="Yang P."/>
            <person name="Zhang L."/>
            <person name="Wang X."/>
            <person name="Qi H."/>
            <person name="Xiong Z."/>
            <person name="Que H."/>
            <person name="Xie Y."/>
            <person name="Holland P.W."/>
            <person name="Paps J."/>
            <person name="Zhu Y."/>
            <person name="Wu F."/>
            <person name="Chen Y."/>
            <person name="Wang J."/>
            <person name="Peng C."/>
            <person name="Meng J."/>
            <person name="Yang L."/>
            <person name="Liu J."/>
            <person name="Wen B."/>
            <person name="Zhang N."/>
            <person name="Huang Z."/>
            <person name="Zhu Q."/>
            <person name="Feng Y."/>
            <person name="Mount A."/>
            <person name="Hedgecock D."/>
            <person name="Xu Z."/>
            <person name="Liu Y."/>
            <person name="Domazet-Loso T."/>
            <person name="Du Y."/>
            <person name="Sun X."/>
            <person name="Zhang S."/>
            <person name="Liu B."/>
            <person name="Cheng P."/>
            <person name="Jiang X."/>
            <person name="Li J."/>
            <person name="Fan D."/>
            <person name="Wang W."/>
            <person name="Fu W."/>
            <person name="Wang T."/>
            <person name="Wang B."/>
            <person name="Zhang J."/>
            <person name="Peng Z."/>
            <person name="Li Y."/>
            <person name="Li N."/>
            <person name="Wang J."/>
            <person name="Chen M."/>
            <person name="He Y."/>
            <person name="Tan F."/>
            <person name="Song X."/>
            <person name="Zheng Q."/>
            <person name="Huang R."/>
            <person name="Yang H."/>
            <person name="Du X."/>
            <person name="Chen L."/>
            <person name="Yang M."/>
            <person name="Gaffney P.M."/>
            <person name="Wang S."/>
            <person name="Luo L."/>
            <person name="She Z."/>
            <person name="Ming Y."/>
            <person name="Huang W."/>
            <person name="Zhang S."/>
            <person name="Huang B."/>
            <person name="Zhang Y."/>
            <person name="Qu T."/>
            <person name="Ni P."/>
            <person name="Miao G."/>
            <person name="Wang J."/>
            <person name="Wang Q."/>
            <person name="Steinberg C.E."/>
            <person name="Wang H."/>
            <person name="Li N."/>
            <person name="Qian L."/>
            <person name="Zhang G."/>
            <person name="Li Y."/>
            <person name="Yang H."/>
            <person name="Liu X."/>
            <person name="Wang J."/>
            <person name="Yin Y."/>
            <person name="Wang J."/>
        </authorList>
    </citation>
    <scope>NUCLEOTIDE SEQUENCE [LARGE SCALE GENOMIC DNA]</scope>
    <source>
        <strain evidence="1">05x7-T-G4-1.051#20</strain>
    </source>
</reference>
<dbReference type="InParanoid" id="K1QM46"/>